<name>A0AA48X520_9CAUD</name>
<sequence length="65" mass="7731">MTDNGLTAPEHCLGCPYPIYDDRRGEWDWYCRQHSPTGIRCSNVAVLRERCYRVWEYFAKKEVST</sequence>
<keyword evidence="2" id="KW-1185">Reference proteome</keyword>
<dbReference type="Proteomes" id="UP000827556">
    <property type="component" value="Segment"/>
</dbReference>
<dbReference type="EMBL" id="MZ171369">
    <property type="protein sequence ID" value="QXM18674.1"/>
    <property type="molecule type" value="Genomic_DNA"/>
</dbReference>
<protein>
    <submittedName>
        <fullName evidence="1">Uncharacterized protein</fullName>
    </submittedName>
</protein>
<evidence type="ECO:0000313" key="1">
    <source>
        <dbReference type="EMBL" id="QXM18674.1"/>
    </source>
</evidence>
<organism evidence="1 2">
    <name type="scientific">Methanoculleus virus Blf4</name>
    <dbReference type="NCBI Taxonomy" id="3070925"/>
    <lineage>
        <taxon>Viruses</taxon>
        <taxon>Duplodnaviria</taxon>
        <taxon>Heunggongvirae</taxon>
        <taxon>Uroviricota</taxon>
        <taxon>Caudoviricetes</taxon>
        <taxon>Pungoviridae</taxon>
        <taxon>Flagovirus</taxon>
        <taxon>Flagovirus limi</taxon>
    </lineage>
</organism>
<proteinExistence type="predicted"/>
<reference evidence="2" key="1">
    <citation type="submission" date="2021-05" db="EMBL/GenBank/DDBJ databases">
        <authorList>
            <person name="Kupczok A."/>
            <person name="Weidenbach K."/>
            <person name="Wolf S."/>
            <person name="Fischer M.A."/>
            <person name="Kern T."/>
            <person name="Reetz J."/>
            <person name="Urbanska N."/>
            <person name="Kunzel S."/>
            <person name="Schmitz R.A."/>
            <person name="Rother M."/>
        </authorList>
    </citation>
    <scope>NUCLEOTIDE SEQUENCE [LARGE SCALE GENOMIC DNA]</scope>
</reference>
<accession>A0AA48X520</accession>
<evidence type="ECO:0000313" key="2">
    <source>
        <dbReference type="Proteomes" id="UP000827556"/>
    </source>
</evidence>